<keyword evidence="2 10" id="KW-0479">Metal-binding</keyword>
<dbReference type="InterPro" id="IPR034035">
    <property type="entry name" value="Astacin-like_dom"/>
</dbReference>
<dbReference type="EnsemblMetazoa" id="CLYHEMT014533.1">
    <property type="protein sequence ID" value="CLYHEMP014533.1"/>
    <property type="gene ID" value="CLYHEMG014533"/>
</dbReference>
<evidence type="ECO:0000256" key="9">
    <source>
        <dbReference type="ARBA" id="ARBA00023180"/>
    </source>
</evidence>
<name>A0A7M5WXA0_9CNID</name>
<evidence type="ECO:0000256" key="7">
    <source>
        <dbReference type="ARBA" id="ARBA00023145"/>
    </source>
</evidence>
<feature type="chain" id="PRO_5029933512" description="Metalloendopeptidase" evidence="11">
    <location>
        <begin position="20"/>
        <end position="260"/>
    </location>
</feature>
<reference evidence="13" key="1">
    <citation type="submission" date="2021-01" db="UniProtKB">
        <authorList>
            <consortium name="EnsemblMetazoa"/>
        </authorList>
    </citation>
    <scope>IDENTIFICATION</scope>
</reference>
<dbReference type="InterPro" id="IPR001506">
    <property type="entry name" value="Peptidase_M12A"/>
</dbReference>
<dbReference type="AlphaFoldDB" id="A0A7M5WXA0"/>
<organism evidence="13 14">
    <name type="scientific">Clytia hemisphaerica</name>
    <dbReference type="NCBI Taxonomy" id="252671"/>
    <lineage>
        <taxon>Eukaryota</taxon>
        <taxon>Metazoa</taxon>
        <taxon>Cnidaria</taxon>
        <taxon>Hydrozoa</taxon>
        <taxon>Hydroidolina</taxon>
        <taxon>Leptothecata</taxon>
        <taxon>Obeliida</taxon>
        <taxon>Clytiidae</taxon>
        <taxon>Clytia</taxon>
    </lineage>
</organism>
<proteinExistence type="predicted"/>
<feature type="domain" description="Peptidase M12A" evidence="12">
    <location>
        <begin position="60"/>
        <end position="257"/>
    </location>
</feature>
<dbReference type="PANTHER" id="PTHR10127">
    <property type="entry name" value="DISCOIDIN, CUB, EGF, LAMININ , AND ZINC METALLOPROTEASE DOMAIN CONTAINING"/>
    <property type="match status" value="1"/>
</dbReference>
<evidence type="ECO:0000313" key="14">
    <source>
        <dbReference type="Proteomes" id="UP000594262"/>
    </source>
</evidence>
<dbReference type="GO" id="GO:0004222">
    <property type="term" value="F:metalloendopeptidase activity"/>
    <property type="evidence" value="ECO:0007669"/>
    <property type="project" value="UniProtKB-UniRule"/>
</dbReference>
<comment type="cofactor">
    <cofactor evidence="10 11">
        <name>Zn(2+)</name>
        <dbReference type="ChEBI" id="CHEBI:29105"/>
    </cofactor>
    <text evidence="10 11">Binds 1 zinc ion per subunit.</text>
</comment>
<dbReference type="GO" id="GO:0006508">
    <property type="term" value="P:proteolysis"/>
    <property type="evidence" value="ECO:0007669"/>
    <property type="project" value="UniProtKB-KW"/>
</dbReference>
<accession>A0A7M5WXA0</accession>
<dbReference type="Gene3D" id="3.40.390.10">
    <property type="entry name" value="Collagenase (Catalytic Domain)"/>
    <property type="match status" value="1"/>
</dbReference>
<evidence type="ECO:0000256" key="6">
    <source>
        <dbReference type="ARBA" id="ARBA00023049"/>
    </source>
</evidence>
<evidence type="ECO:0000256" key="5">
    <source>
        <dbReference type="ARBA" id="ARBA00022833"/>
    </source>
</evidence>
<feature type="active site" evidence="10">
    <location>
        <position position="155"/>
    </location>
</feature>
<dbReference type="PRINTS" id="PR00480">
    <property type="entry name" value="ASTACIN"/>
</dbReference>
<evidence type="ECO:0000256" key="10">
    <source>
        <dbReference type="PROSITE-ProRule" id="PRU01211"/>
    </source>
</evidence>
<dbReference type="InterPro" id="IPR006026">
    <property type="entry name" value="Peptidase_Metallo"/>
</dbReference>
<dbReference type="SMART" id="SM00235">
    <property type="entry name" value="ZnMc"/>
    <property type="match status" value="1"/>
</dbReference>
<keyword evidence="3 11" id="KW-0732">Signal</keyword>
<feature type="binding site" evidence="10">
    <location>
        <position position="154"/>
    </location>
    <ligand>
        <name>Zn(2+)</name>
        <dbReference type="ChEBI" id="CHEBI:29105"/>
        <note>catalytic</note>
    </ligand>
</feature>
<evidence type="ECO:0000256" key="2">
    <source>
        <dbReference type="ARBA" id="ARBA00022723"/>
    </source>
</evidence>
<keyword evidence="6 10" id="KW-0482">Metalloprotease</keyword>
<keyword evidence="9" id="KW-0325">Glycoprotein</keyword>
<keyword evidence="4 10" id="KW-0378">Hydrolase</keyword>
<evidence type="ECO:0000256" key="11">
    <source>
        <dbReference type="RuleBase" id="RU361183"/>
    </source>
</evidence>
<feature type="binding site" evidence="10">
    <location>
        <position position="158"/>
    </location>
    <ligand>
        <name>Zn(2+)</name>
        <dbReference type="ChEBI" id="CHEBI:29105"/>
        <note>catalytic</note>
    </ligand>
</feature>
<dbReference type="PANTHER" id="PTHR10127:SF780">
    <property type="entry name" value="METALLOENDOPEPTIDASE"/>
    <property type="match status" value="1"/>
</dbReference>
<dbReference type="Pfam" id="PF01400">
    <property type="entry name" value="Astacin"/>
    <property type="match status" value="1"/>
</dbReference>
<keyword evidence="5 10" id="KW-0862">Zinc</keyword>
<dbReference type="PROSITE" id="PS51864">
    <property type="entry name" value="ASTACIN"/>
    <property type="match status" value="1"/>
</dbReference>
<dbReference type="CDD" id="cd04280">
    <property type="entry name" value="ZnMc_astacin_like"/>
    <property type="match status" value="1"/>
</dbReference>
<feature type="binding site" evidence="10">
    <location>
        <position position="164"/>
    </location>
    <ligand>
        <name>Zn(2+)</name>
        <dbReference type="ChEBI" id="CHEBI:29105"/>
        <note>catalytic</note>
    </ligand>
</feature>
<sequence length="260" mass="29949">MVSLKVAVLALCYLALSSAKSINLEKAEDGYLFEGDMVMSKQDIEQSLAGGPSKESENLFGLSKSQYKRWPNGVVPYTLDSSISNTLWRKSSVRKAMKQWEEKTCVRFVERTDQKDYVEFFADFGKCYSYVGRTGGKQRISLGFGCFGVGTAIHEIGHMLGMWHEQSRPDRDDYVEIVWDNITEDQKHNFRKYSTYTIDSRGSPYDYDSIMHYEWNAFSKFPGLRTTIRSKNGAKFGQRSHISVQDAIQINRYYECDKKQ</sequence>
<dbReference type="GO" id="GO:0008270">
    <property type="term" value="F:zinc ion binding"/>
    <property type="evidence" value="ECO:0007669"/>
    <property type="project" value="UniProtKB-UniRule"/>
</dbReference>
<keyword evidence="1 10" id="KW-0645">Protease</keyword>
<evidence type="ECO:0000256" key="1">
    <source>
        <dbReference type="ARBA" id="ARBA00022670"/>
    </source>
</evidence>
<evidence type="ECO:0000313" key="13">
    <source>
        <dbReference type="EnsemblMetazoa" id="CLYHEMP014533.1"/>
    </source>
</evidence>
<dbReference type="InterPro" id="IPR024079">
    <property type="entry name" value="MetalloPept_cat_dom_sf"/>
</dbReference>
<dbReference type="SUPFAM" id="SSF55486">
    <property type="entry name" value="Metalloproteases ('zincins'), catalytic domain"/>
    <property type="match status" value="1"/>
</dbReference>
<evidence type="ECO:0000259" key="12">
    <source>
        <dbReference type="PROSITE" id="PS51864"/>
    </source>
</evidence>
<keyword evidence="8" id="KW-1015">Disulfide bond</keyword>
<feature type="signal peptide" evidence="11">
    <location>
        <begin position="1"/>
        <end position="19"/>
    </location>
</feature>
<comment type="caution">
    <text evidence="10">Lacks conserved residue(s) required for the propagation of feature annotation.</text>
</comment>
<dbReference type="RefSeq" id="XP_066928065.1">
    <property type="nucleotide sequence ID" value="XM_067071964.1"/>
</dbReference>
<dbReference type="EC" id="3.4.24.-" evidence="11"/>
<dbReference type="OrthoDB" id="291007at2759"/>
<keyword evidence="14" id="KW-1185">Reference proteome</keyword>
<protein>
    <recommendedName>
        <fullName evidence="11">Metalloendopeptidase</fullName>
        <ecNumber evidence="11">3.4.24.-</ecNumber>
    </recommendedName>
</protein>
<evidence type="ECO:0000256" key="8">
    <source>
        <dbReference type="ARBA" id="ARBA00023157"/>
    </source>
</evidence>
<dbReference type="FunFam" id="3.40.390.10:FF:000015">
    <property type="entry name" value="Meprin A subunit"/>
    <property type="match status" value="1"/>
</dbReference>
<dbReference type="Proteomes" id="UP000594262">
    <property type="component" value="Unplaced"/>
</dbReference>
<evidence type="ECO:0000256" key="3">
    <source>
        <dbReference type="ARBA" id="ARBA00022729"/>
    </source>
</evidence>
<keyword evidence="7" id="KW-0865">Zymogen</keyword>
<evidence type="ECO:0000256" key="4">
    <source>
        <dbReference type="ARBA" id="ARBA00022801"/>
    </source>
</evidence>
<dbReference type="GeneID" id="136815506"/>